<reference evidence="1" key="1">
    <citation type="journal article" date="2015" name="Nature">
        <title>Complex archaea that bridge the gap between prokaryotes and eukaryotes.</title>
        <authorList>
            <person name="Spang A."/>
            <person name="Saw J.H."/>
            <person name="Jorgensen S.L."/>
            <person name="Zaremba-Niedzwiedzka K."/>
            <person name="Martijn J."/>
            <person name="Lind A.E."/>
            <person name="van Eijk R."/>
            <person name="Schleper C."/>
            <person name="Guy L."/>
            <person name="Ettema T.J."/>
        </authorList>
    </citation>
    <scope>NUCLEOTIDE SEQUENCE</scope>
</reference>
<name>A0A0F9CRZ1_9ZZZZ</name>
<feature type="non-terminal residue" evidence="1">
    <location>
        <position position="464"/>
    </location>
</feature>
<accession>A0A0F9CRZ1</accession>
<evidence type="ECO:0000313" key="1">
    <source>
        <dbReference type="EMBL" id="KKL51939.1"/>
    </source>
</evidence>
<dbReference type="EMBL" id="LAZR01032068">
    <property type="protein sequence ID" value="KKL51939.1"/>
    <property type="molecule type" value="Genomic_DNA"/>
</dbReference>
<sequence length="464" mass="53642">MANLTMRKATKRRKFVPRLQDAVQSWRLYTRPMREARKKMLEHYANGWYSNAPRQFEQPINLIDRGVQIIGPYLVANDPKVHISTKRGLKSNRPFARTMELALEHLFQEMNLATDTLRPVVINSLFAMGITKTGIMHSHEVEIFGHLHDLGQPYCDNVDFEDYIGDVMARNRQEQQIEGNYYRLPADYVRDSGLYKSHDSLKVDYEIRGAFDTDTRPQSISKKEVVQQRYDDYVRDSGLYKSHDSLKVDYEIRGAFDTDTRPQAISKKEVVQQRYDDLRPMVTLIDLWIPDENIVLTIPPESQGDRIMRTVDWDGPETGPYDTLAYKYFPESIMPIPPVWTWLDLNLTLNKMVSKMRRQAERQKNIVMYELGAAEDMKNVTQTSDGETVGVRNVDAIKEIEMGGINEIAFPFIQYLENQYSITGGNLYTLGGRATQAETLGQEQMLQANASKHLEDMVEQHHAF</sequence>
<protein>
    <submittedName>
        <fullName evidence="1">Uncharacterized protein</fullName>
    </submittedName>
</protein>
<gene>
    <name evidence="1" type="ORF">LCGC14_2290470</name>
</gene>
<dbReference type="AlphaFoldDB" id="A0A0F9CRZ1"/>
<comment type="caution">
    <text evidence="1">The sequence shown here is derived from an EMBL/GenBank/DDBJ whole genome shotgun (WGS) entry which is preliminary data.</text>
</comment>
<organism evidence="1">
    <name type="scientific">marine sediment metagenome</name>
    <dbReference type="NCBI Taxonomy" id="412755"/>
    <lineage>
        <taxon>unclassified sequences</taxon>
        <taxon>metagenomes</taxon>
        <taxon>ecological metagenomes</taxon>
    </lineage>
</organism>
<proteinExistence type="predicted"/>